<dbReference type="PROSITE" id="PS51787">
    <property type="entry name" value="LON_N"/>
    <property type="match status" value="1"/>
</dbReference>
<organism evidence="2 3">
    <name type="scientific">Kaistia dalseonensis</name>
    <dbReference type="NCBI Taxonomy" id="410840"/>
    <lineage>
        <taxon>Bacteria</taxon>
        <taxon>Pseudomonadati</taxon>
        <taxon>Pseudomonadota</taxon>
        <taxon>Alphaproteobacteria</taxon>
        <taxon>Hyphomicrobiales</taxon>
        <taxon>Kaistiaceae</taxon>
        <taxon>Kaistia</taxon>
    </lineage>
</organism>
<comment type="caution">
    <text evidence="2">The sequence shown here is derived from an EMBL/GenBank/DDBJ whole genome shotgun (WGS) entry which is preliminary data.</text>
</comment>
<protein>
    <submittedName>
        <fullName evidence="2">Lon protease-like protein</fullName>
    </submittedName>
</protein>
<dbReference type="Gene3D" id="2.30.130.40">
    <property type="entry name" value="LON domain-like"/>
    <property type="match status" value="1"/>
</dbReference>
<dbReference type="InterPro" id="IPR015947">
    <property type="entry name" value="PUA-like_sf"/>
</dbReference>
<dbReference type="SUPFAM" id="SSF88697">
    <property type="entry name" value="PUA domain-like"/>
    <property type="match status" value="1"/>
</dbReference>
<dbReference type="InterPro" id="IPR003111">
    <property type="entry name" value="Lon_prtase_N"/>
</dbReference>
<gene>
    <name evidence="2" type="ORF">QO014_001694</name>
</gene>
<sequence>MQAGNATYDGPDDVIDIVPVFPLSAALLLPRGQMPLNIFEPRYVAMVDAAMAGGRLIGMIQPASGASDEEENPALAPIGCVGRITSYAESGDNRYMICLTGIARFRVIEEIESDAPFRQCRITTTPFQSDFVENVGAETVDRPHLLEVFRAYLEANRLEADWDNIDRTSNETLVNALSMMSPYGAAEKQALLEAPDLRTRAETLIALTEIALARRGDGGPPSHLQ</sequence>
<proteinExistence type="predicted"/>
<evidence type="ECO:0000259" key="1">
    <source>
        <dbReference type="PROSITE" id="PS51787"/>
    </source>
</evidence>
<evidence type="ECO:0000313" key="2">
    <source>
        <dbReference type="EMBL" id="MDQ0437309.1"/>
    </source>
</evidence>
<dbReference type="InterPro" id="IPR046336">
    <property type="entry name" value="Lon_prtase_N_sf"/>
</dbReference>
<keyword evidence="3" id="KW-1185">Reference proteome</keyword>
<feature type="domain" description="Lon N-terminal" evidence="1">
    <location>
        <begin position="18"/>
        <end position="212"/>
    </location>
</feature>
<dbReference type="RefSeq" id="WP_266348237.1">
    <property type="nucleotide sequence ID" value="NZ_JAPKNG010000002.1"/>
</dbReference>
<dbReference type="Pfam" id="PF02190">
    <property type="entry name" value="LON_substr_bdg"/>
    <property type="match status" value="1"/>
</dbReference>
<dbReference type="SMART" id="SM00464">
    <property type="entry name" value="LON"/>
    <property type="match status" value="1"/>
</dbReference>
<evidence type="ECO:0000313" key="3">
    <source>
        <dbReference type="Proteomes" id="UP001241603"/>
    </source>
</evidence>
<dbReference type="PANTHER" id="PTHR46732:SF8">
    <property type="entry name" value="ATP-DEPENDENT PROTEASE LA (LON) DOMAIN PROTEIN"/>
    <property type="match status" value="1"/>
</dbReference>
<accession>A0ABU0H730</accession>
<reference evidence="2 3" key="1">
    <citation type="submission" date="2023-07" db="EMBL/GenBank/DDBJ databases">
        <title>Genomic Encyclopedia of Type Strains, Phase IV (KMG-IV): sequencing the most valuable type-strain genomes for metagenomic binning, comparative biology and taxonomic classification.</title>
        <authorList>
            <person name="Goeker M."/>
        </authorList>
    </citation>
    <scope>NUCLEOTIDE SEQUENCE [LARGE SCALE GENOMIC DNA]</scope>
    <source>
        <strain evidence="2 3">B6-8</strain>
    </source>
</reference>
<dbReference type="EMBL" id="JAUSVO010000002">
    <property type="protein sequence ID" value="MDQ0437309.1"/>
    <property type="molecule type" value="Genomic_DNA"/>
</dbReference>
<dbReference type="PANTHER" id="PTHR46732">
    <property type="entry name" value="ATP-DEPENDENT PROTEASE LA (LON) DOMAIN PROTEIN"/>
    <property type="match status" value="1"/>
</dbReference>
<name>A0ABU0H730_9HYPH</name>
<dbReference type="Proteomes" id="UP001241603">
    <property type="component" value="Unassembled WGS sequence"/>
</dbReference>